<dbReference type="EMBL" id="LR899013">
    <property type="protein sequence ID" value="CAD7090603.1"/>
    <property type="molecule type" value="Genomic_DNA"/>
</dbReference>
<dbReference type="InterPro" id="IPR045473">
    <property type="entry name" value="ASM_C"/>
</dbReference>
<dbReference type="GO" id="GO:0005764">
    <property type="term" value="C:lysosome"/>
    <property type="evidence" value="ECO:0007669"/>
    <property type="project" value="TreeGrafter"/>
</dbReference>
<dbReference type="PROSITE" id="PS50015">
    <property type="entry name" value="SAP_B"/>
    <property type="match status" value="1"/>
</dbReference>
<dbReference type="AlphaFoldDB" id="A0A7R8Z032"/>
<evidence type="ECO:0000256" key="9">
    <source>
        <dbReference type="ARBA" id="ARBA00023180"/>
    </source>
</evidence>
<evidence type="ECO:0000259" key="14">
    <source>
        <dbReference type="PROSITE" id="PS50015"/>
    </source>
</evidence>
<dbReference type="InterPro" id="IPR041805">
    <property type="entry name" value="ASMase/PPN1_MPP"/>
</dbReference>
<dbReference type="EC" id="3.1.4.12" evidence="11"/>
<feature type="disulfide bond" evidence="13">
    <location>
        <begin position="216"/>
        <end position="239"/>
    </location>
</feature>
<feature type="disulfide bond" evidence="13">
    <location>
        <begin position="210"/>
        <end position="215"/>
    </location>
</feature>
<dbReference type="PANTHER" id="PTHR10340">
    <property type="entry name" value="SPHINGOMYELIN PHOSPHODIESTERASE"/>
    <property type="match status" value="1"/>
</dbReference>
<sequence length="612" mass="69710">MVRTSERKPKLLSERRNEISSSHPILYSVAESFEKEYSKYTETGLKKLWRMLKPPNEIRTQELESLSKPQQESTCKICHSFVLVLFKMRRGGKDPAILRALVLKFCIDNGIQSRMVCEGVMDKMLKVLLFIVDNRPTLSAVSVCSVILQASGCVNDDPEFDWHVGITPPVKNIAITKSFFPASRADNLKIVHLSDIHYDPEYKVGSLANCKLPMCCRSTENNFSDDSDAAGSWGDYRNCDSPLTLVENTLDAVLGEHSDIDYVYYTGDYVDHAVWSTSVTGNKKTIYAVDALLKNKFKNTPVFPVIGNHESDPVNIFAPEYIKTNGLESGWIYNFLANEWSMWLPNATQDTIRKGGYYTVSPRRGFRVIAINNNDCYTYNFWLLFDPNYLKIQLQWLQDTLFQAEQAGESVHILSHIPSGVGGCHFTWSREFRRIIDRYHNIIGGIFNGHTHRDNFSVYYLRSNISVPINVAWNGGSVTPYTNVNPNYRVYGVETKTYQVVHHETWIMNLTLSNMNPERSPSWIKEYSFVNAYGVPDLSLGSLDQLLYKFALDKDLLRKYWSFHVKLGDPSIKAGCNTHCLQQLLCDMATTQGNYLAKCKELIQIFSVAHSG</sequence>
<organism evidence="15 16">
    <name type="scientific">Hermetia illucens</name>
    <name type="common">Black soldier fly</name>
    <dbReference type="NCBI Taxonomy" id="343691"/>
    <lineage>
        <taxon>Eukaryota</taxon>
        <taxon>Metazoa</taxon>
        <taxon>Ecdysozoa</taxon>
        <taxon>Arthropoda</taxon>
        <taxon>Hexapoda</taxon>
        <taxon>Insecta</taxon>
        <taxon>Pterygota</taxon>
        <taxon>Neoptera</taxon>
        <taxon>Endopterygota</taxon>
        <taxon>Diptera</taxon>
        <taxon>Brachycera</taxon>
        <taxon>Stratiomyomorpha</taxon>
        <taxon>Stratiomyidae</taxon>
        <taxon>Hermetiinae</taxon>
        <taxon>Hermetia</taxon>
    </lineage>
</organism>
<dbReference type="PANTHER" id="PTHR10340:SF29">
    <property type="entry name" value="SPHINGOMYELIN PHOSPHODIESTERASE"/>
    <property type="match status" value="1"/>
</dbReference>
<dbReference type="Gene3D" id="3.60.21.10">
    <property type="match status" value="2"/>
</dbReference>
<keyword evidence="11" id="KW-0326">Glycosidase</keyword>
<feature type="binding site" evidence="12">
    <location>
        <position position="450"/>
    </location>
    <ligand>
        <name>Zn(2+)</name>
        <dbReference type="ChEBI" id="CHEBI:29105"/>
        <label>2</label>
    </ligand>
</feature>
<comment type="subcellular location">
    <subcellularLocation>
        <location evidence="1">Secreted</location>
    </subcellularLocation>
</comment>
<evidence type="ECO:0000256" key="7">
    <source>
        <dbReference type="ARBA" id="ARBA00022833"/>
    </source>
</evidence>
<feature type="binding site" evidence="12">
    <location>
        <position position="197"/>
    </location>
    <ligand>
        <name>Zn(2+)</name>
        <dbReference type="ChEBI" id="CHEBI:29105"/>
        <label>1</label>
    </ligand>
</feature>
<dbReference type="InterPro" id="IPR029052">
    <property type="entry name" value="Metallo-depent_PP-like"/>
</dbReference>
<feature type="binding site" evidence="12">
    <location>
        <position position="452"/>
    </location>
    <ligand>
        <name>Zn(2+)</name>
        <dbReference type="ChEBI" id="CHEBI:29105"/>
        <label>1</label>
    </ligand>
</feature>
<evidence type="ECO:0000256" key="13">
    <source>
        <dbReference type="PIRSR" id="PIRSR000948-2"/>
    </source>
</evidence>
<dbReference type="FunCoup" id="A0A7R8Z032">
    <property type="interactions" value="38"/>
</dbReference>
<dbReference type="Pfam" id="PF19272">
    <property type="entry name" value="ASMase_C"/>
    <property type="match status" value="1"/>
</dbReference>
<evidence type="ECO:0000256" key="11">
    <source>
        <dbReference type="PIRNR" id="PIRNR000948"/>
    </source>
</evidence>
<dbReference type="PIRSF" id="PIRSF000948">
    <property type="entry name" value="Sphingomy_PDE"/>
    <property type="match status" value="1"/>
</dbReference>
<feature type="binding site" evidence="12">
    <location>
        <position position="268"/>
    </location>
    <ligand>
        <name>Zn(2+)</name>
        <dbReference type="ChEBI" id="CHEBI:29105"/>
        <label>1</label>
    </ligand>
</feature>
<feature type="disulfide bond" evidence="13">
    <location>
        <begin position="106"/>
        <end position="117"/>
    </location>
</feature>
<keyword evidence="6 11" id="KW-0378">Hydrolase</keyword>
<gene>
    <name evidence="15" type="ORF">HERILL_LOCUS13072</name>
</gene>
<comment type="catalytic activity">
    <reaction evidence="10">
        <text>a sphingomyelin + H2O = phosphocholine + an N-acylsphing-4-enine + H(+)</text>
        <dbReference type="Rhea" id="RHEA:19253"/>
        <dbReference type="ChEBI" id="CHEBI:15377"/>
        <dbReference type="ChEBI" id="CHEBI:15378"/>
        <dbReference type="ChEBI" id="CHEBI:17636"/>
        <dbReference type="ChEBI" id="CHEBI:52639"/>
        <dbReference type="ChEBI" id="CHEBI:295975"/>
        <dbReference type="EC" id="3.1.4.12"/>
    </reaction>
    <physiologicalReaction direction="left-to-right" evidence="10">
        <dbReference type="Rhea" id="RHEA:19254"/>
    </physiologicalReaction>
</comment>
<proteinExistence type="inferred from homology"/>
<dbReference type="GO" id="GO:0006685">
    <property type="term" value="P:sphingomyelin catabolic process"/>
    <property type="evidence" value="ECO:0007669"/>
    <property type="project" value="UniProtKB-UniRule"/>
</dbReference>
<keyword evidence="5" id="KW-0732">Signal</keyword>
<dbReference type="Proteomes" id="UP000594454">
    <property type="component" value="Chromosome 5"/>
</dbReference>
<dbReference type="SUPFAM" id="SSF56300">
    <property type="entry name" value="Metallo-dependent phosphatases"/>
    <property type="match status" value="1"/>
</dbReference>
<feature type="binding site" evidence="12">
    <location>
        <position position="195"/>
    </location>
    <ligand>
        <name>Zn(2+)</name>
        <dbReference type="ChEBI" id="CHEBI:29105"/>
        <label>1</label>
    </ligand>
</feature>
<protein>
    <recommendedName>
        <fullName evidence="11">Sphingomyelin phosphodiesterase</fullName>
        <ecNumber evidence="11">3.1.4.12</ecNumber>
    </recommendedName>
</protein>
<evidence type="ECO:0000313" key="15">
    <source>
        <dbReference type="EMBL" id="CAD7090603.1"/>
    </source>
</evidence>
<feature type="disulfide bond" evidence="13">
    <location>
        <begin position="376"/>
        <end position="424"/>
    </location>
</feature>
<dbReference type="GO" id="GO:0046872">
    <property type="term" value="F:metal ion binding"/>
    <property type="evidence" value="ECO:0007669"/>
    <property type="project" value="UniProtKB-KW"/>
</dbReference>
<comment type="similarity">
    <text evidence="2 11">Belongs to the acid sphingomyelinase family.</text>
</comment>
<dbReference type="GO" id="GO:0046513">
    <property type="term" value="P:ceramide biosynthetic process"/>
    <property type="evidence" value="ECO:0007669"/>
    <property type="project" value="TreeGrafter"/>
</dbReference>
<reference evidence="15 16" key="1">
    <citation type="submission" date="2020-11" db="EMBL/GenBank/DDBJ databases">
        <authorList>
            <person name="Wallbank WR R."/>
            <person name="Pardo Diaz C."/>
            <person name="Kozak K."/>
            <person name="Martin S."/>
            <person name="Jiggins C."/>
            <person name="Moest M."/>
            <person name="Warren A I."/>
            <person name="Generalovic N T."/>
            <person name="Byers J.R.P. K."/>
            <person name="Montejo-Kovacevich G."/>
            <person name="Yen C E."/>
        </authorList>
    </citation>
    <scope>NUCLEOTIDE SEQUENCE [LARGE SCALE GENOMIC DNA]</scope>
</reference>
<dbReference type="GO" id="GO:0016798">
    <property type="term" value="F:hydrolase activity, acting on glycosyl bonds"/>
    <property type="evidence" value="ECO:0007669"/>
    <property type="project" value="UniProtKB-KW"/>
</dbReference>
<dbReference type="OrthoDB" id="282973at2759"/>
<dbReference type="GO" id="GO:0005615">
    <property type="term" value="C:extracellular space"/>
    <property type="evidence" value="ECO:0007669"/>
    <property type="project" value="TreeGrafter"/>
</dbReference>
<dbReference type="InterPro" id="IPR004843">
    <property type="entry name" value="Calcineurin-like_PHP"/>
</dbReference>
<keyword evidence="3" id="KW-0964">Secreted</keyword>
<keyword evidence="7 12" id="KW-0862">Zinc</keyword>
<feature type="binding site" evidence="12">
    <location>
        <position position="268"/>
    </location>
    <ligand>
        <name>Zn(2+)</name>
        <dbReference type="ChEBI" id="CHEBI:29105"/>
        <label>2</label>
    </ligand>
</feature>
<evidence type="ECO:0000256" key="4">
    <source>
        <dbReference type="ARBA" id="ARBA00022723"/>
    </source>
</evidence>
<dbReference type="InterPro" id="IPR011160">
    <property type="entry name" value="Sphingomy_PDE"/>
</dbReference>
<dbReference type="InterPro" id="IPR008139">
    <property type="entry name" value="SaposinB_dom"/>
</dbReference>
<keyword evidence="4 12" id="KW-0479">Metal-binding</keyword>
<dbReference type="GO" id="GO:0061750">
    <property type="term" value="F:acid sphingomyelin phosphodiesterase activity"/>
    <property type="evidence" value="ECO:0007669"/>
    <property type="project" value="TreeGrafter"/>
</dbReference>
<keyword evidence="9" id="KW-0325">Glycoprotein</keyword>
<feature type="binding site" evidence="12">
    <location>
        <position position="416"/>
    </location>
    <ligand>
        <name>Zn(2+)</name>
        <dbReference type="ChEBI" id="CHEBI:29105"/>
        <label>2</label>
    </ligand>
</feature>
<evidence type="ECO:0000256" key="12">
    <source>
        <dbReference type="PIRSR" id="PIRSR000948-1"/>
    </source>
</evidence>
<evidence type="ECO:0000256" key="5">
    <source>
        <dbReference type="ARBA" id="ARBA00022729"/>
    </source>
</evidence>
<evidence type="ECO:0000256" key="3">
    <source>
        <dbReference type="ARBA" id="ARBA00022525"/>
    </source>
</evidence>
<comment type="cofactor">
    <cofactor evidence="12">
        <name>Zn(2+)</name>
        <dbReference type="ChEBI" id="CHEBI:29105"/>
    </cofactor>
    <text evidence="12">Binds 2 Zn(2+) ions per subunit.</text>
</comment>
<keyword evidence="8 13" id="KW-1015">Disulfide bond</keyword>
<evidence type="ECO:0000256" key="10">
    <source>
        <dbReference type="ARBA" id="ARBA00047268"/>
    </source>
</evidence>
<evidence type="ECO:0000256" key="2">
    <source>
        <dbReference type="ARBA" id="ARBA00008234"/>
    </source>
</evidence>
<feature type="disulfide bond" evidence="13">
    <location>
        <begin position="576"/>
        <end position="580"/>
    </location>
</feature>
<dbReference type="Pfam" id="PF00149">
    <property type="entry name" value="Metallophos"/>
    <property type="match status" value="1"/>
</dbReference>
<feature type="domain" description="Saposin B-type" evidence="14">
    <location>
        <begin position="71"/>
        <end position="157"/>
    </location>
</feature>
<feature type="binding site" evidence="12">
    <location>
        <position position="308"/>
    </location>
    <ligand>
        <name>Zn(2+)</name>
        <dbReference type="ChEBI" id="CHEBI:29105"/>
        <label>2</label>
    </ligand>
</feature>
<name>A0A7R8Z032_HERIL</name>
<accession>A0A7R8Z032</accession>
<keyword evidence="16" id="KW-1185">Reference proteome</keyword>
<evidence type="ECO:0000256" key="8">
    <source>
        <dbReference type="ARBA" id="ARBA00023157"/>
    </source>
</evidence>
<evidence type="ECO:0000256" key="6">
    <source>
        <dbReference type="ARBA" id="ARBA00022801"/>
    </source>
</evidence>
<comment type="function">
    <text evidence="11">Converts sphingomyelin to ceramide.</text>
</comment>
<evidence type="ECO:0000313" key="16">
    <source>
        <dbReference type="Proteomes" id="UP000594454"/>
    </source>
</evidence>
<dbReference type="InParanoid" id="A0A7R8Z032"/>
<evidence type="ECO:0000256" key="1">
    <source>
        <dbReference type="ARBA" id="ARBA00004613"/>
    </source>
</evidence>
<dbReference type="GO" id="GO:0016020">
    <property type="term" value="C:membrane"/>
    <property type="evidence" value="ECO:0007669"/>
    <property type="project" value="GOC"/>
</dbReference>
<dbReference type="CDD" id="cd00842">
    <property type="entry name" value="MPP_ASMase"/>
    <property type="match status" value="1"/>
</dbReference>